<keyword evidence="7" id="KW-0175">Coiled coil</keyword>
<feature type="transmembrane region" description="Helical" evidence="8">
    <location>
        <begin position="7"/>
        <end position="25"/>
    </location>
</feature>
<evidence type="ECO:0000256" key="3">
    <source>
        <dbReference type="ARBA" id="ARBA00022448"/>
    </source>
</evidence>
<evidence type="ECO:0000256" key="4">
    <source>
        <dbReference type="ARBA" id="ARBA00022475"/>
    </source>
</evidence>
<reference evidence="13 14" key="1">
    <citation type="submission" date="2014-11" db="EMBL/GenBank/DDBJ databases">
        <title>Genome sequencing of Pantoea rodasii ND03.</title>
        <authorList>
            <person name="Muhamad Yunos N.Y."/>
            <person name="Chan K.-G."/>
        </authorList>
    </citation>
    <scope>NUCLEOTIDE SEQUENCE [LARGE SCALE GENOMIC DNA]</scope>
    <source>
        <strain evidence="13 14">ND03</strain>
    </source>
</reference>
<dbReference type="PANTHER" id="PTHR30469">
    <property type="entry name" value="MULTIDRUG RESISTANCE PROTEIN MDTA"/>
    <property type="match status" value="1"/>
</dbReference>
<dbReference type="InterPro" id="IPR058624">
    <property type="entry name" value="MdtA-like_HH"/>
</dbReference>
<gene>
    <name evidence="13" type="ORF">QU24_01620</name>
</gene>
<feature type="domain" description="Multidrug resistance protein MdtA-like barrel-sandwich hybrid" evidence="10">
    <location>
        <begin position="67"/>
        <end position="207"/>
    </location>
</feature>
<comment type="subcellular location">
    <subcellularLocation>
        <location evidence="1">Cell membrane</location>
    </subcellularLocation>
</comment>
<keyword evidence="4" id="KW-1003">Cell membrane</keyword>
<dbReference type="Pfam" id="PF25876">
    <property type="entry name" value="HH_MFP_RND"/>
    <property type="match status" value="1"/>
</dbReference>
<protein>
    <submittedName>
        <fullName evidence="13">Cobalt transporter</fullName>
    </submittedName>
</protein>
<dbReference type="InterPro" id="IPR058626">
    <property type="entry name" value="MdtA-like_b-barrel"/>
</dbReference>
<sequence length="378" mass="40247">MALQSKPTLLLMVGLIIGGGGWYFWPKQQADAAVKSPAAPVLVSMISATVKPLPITLTTQGHVVPLNQVDIQAQLTGTVKSVDFHEGDFVKAGQLLFTLEDASQHAAYDRAVAAAGESKALLVKAQNDLQRGRQLKAKNYISLADWDTLQSNLKQYQAQYQAAQQDVQTAQVNLGYTRITAPASGKTGALNVHPGSLVQPGSTLPLVSLIQFDPIGVAFTLPENDLKPVLAAQAQGSVTVWVEDASGKPTSGTLDFIDNSVSTTSGTITLKAYFNNQQHLLWPGLFQNVKVDAGVTPDAVVLPPQAVQNGPDGHFVYIIDPHHQAQAQAVTLLRVQQSMAVISGLPQGTKVVNEGANNLRPGMTVQIDSNIDKAVMQP</sequence>
<evidence type="ECO:0000259" key="12">
    <source>
        <dbReference type="Pfam" id="PF25967"/>
    </source>
</evidence>
<dbReference type="Pfam" id="PF25967">
    <property type="entry name" value="RND-MFP_C"/>
    <property type="match status" value="1"/>
</dbReference>
<organism evidence="13 14">
    <name type="scientific">Pantoea rodasii</name>
    <dbReference type="NCBI Taxonomy" id="1076549"/>
    <lineage>
        <taxon>Bacteria</taxon>
        <taxon>Pseudomonadati</taxon>
        <taxon>Pseudomonadota</taxon>
        <taxon>Gammaproteobacteria</taxon>
        <taxon>Enterobacterales</taxon>
        <taxon>Erwiniaceae</taxon>
        <taxon>Pantoea</taxon>
    </lineage>
</organism>
<dbReference type="Gene3D" id="2.40.30.170">
    <property type="match status" value="1"/>
</dbReference>
<comment type="caution">
    <text evidence="13">The sequence shown here is derived from an EMBL/GenBank/DDBJ whole genome shotgun (WGS) entry which is preliminary data.</text>
</comment>
<feature type="domain" description="Multidrug resistance protein MdtA-like alpha-helical hairpin" evidence="9">
    <location>
        <begin position="111"/>
        <end position="177"/>
    </location>
</feature>
<keyword evidence="5" id="KW-0997">Cell inner membrane</keyword>
<dbReference type="InterPro" id="IPR006143">
    <property type="entry name" value="RND_pump_MFP"/>
</dbReference>
<evidence type="ECO:0000313" key="13">
    <source>
        <dbReference type="EMBL" id="KHJ69818.1"/>
    </source>
</evidence>
<dbReference type="InterPro" id="IPR058627">
    <property type="entry name" value="MdtA-like_C"/>
</dbReference>
<dbReference type="Proteomes" id="UP000030853">
    <property type="component" value="Unassembled WGS sequence"/>
</dbReference>
<evidence type="ECO:0000259" key="10">
    <source>
        <dbReference type="Pfam" id="PF25917"/>
    </source>
</evidence>
<dbReference type="Gene3D" id="1.10.287.470">
    <property type="entry name" value="Helix hairpin bin"/>
    <property type="match status" value="1"/>
</dbReference>
<feature type="coiled-coil region" evidence="7">
    <location>
        <begin position="146"/>
        <end position="173"/>
    </location>
</feature>
<evidence type="ECO:0000259" key="11">
    <source>
        <dbReference type="Pfam" id="PF25944"/>
    </source>
</evidence>
<evidence type="ECO:0000313" key="14">
    <source>
        <dbReference type="Proteomes" id="UP000030853"/>
    </source>
</evidence>
<dbReference type="GO" id="GO:0015562">
    <property type="term" value="F:efflux transmembrane transporter activity"/>
    <property type="evidence" value="ECO:0007669"/>
    <property type="project" value="TreeGrafter"/>
</dbReference>
<evidence type="ECO:0000256" key="7">
    <source>
        <dbReference type="SAM" id="Coils"/>
    </source>
</evidence>
<keyword evidence="6 8" id="KW-0472">Membrane</keyword>
<comment type="similarity">
    <text evidence="2">Belongs to the membrane fusion protein (MFP) (TC 8.A.1) family.</text>
</comment>
<dbReference type="Gene3D" id="2.40.420.20">
    <property type="match status" value="1"/>
</dbReference>
<evidence type="ECO:0000259" key="9">
    <source>
        <dbReference type="Pfam" id="PF25876"/>
    </source>
</evidence>
<accession>A0A0B1R9W2</accession>
<feature type="domain" description="Multidrug resistance protein MdtA-like beta-barrel" evidence="11">
    <location>
        <begin position="214"/>
        <end position="294"/>
    </location>
</feature>
<keyword evidence="3" id="KW-0813">Transport</keyword>
<dbReference type="EMBL" id="JTJJ01000008">
    <property type="protein sequence ID" value="KHJ69818.1"/>
    <property type="molecule type" value="Genomic_DNA"/>
</dbReference>
<dbReference type="Gene3D" id="2.40.50.100">
    <property type="match status" value="1"/>
</dbReference>
<evidence type="ECO:0000256" key="6">
    <source>
        <dbReference type="ARBA" id="ARBA00023136"/>
    </source>
</evidence>
<dbReference type="Pfam" id="PF25944">
    <property type="entry name" value="Beta-barrel_RND"/>
    <property type="match status" value="1"/>
</dbReference>
<keyword evidence="8" id="KW-0812">Transmembrane</keyword>
<proteinExistence type="inferred from homology"/>
<evidence type="ECO:0000256" key="5">
    <source>
        <dbReference type="ARBA" id="ARBA00022519"/>
    </source>
</evidence>
<keyword evidence="8" id="KW-1133">Transmembrane helix</keyword>
<evidence type="ECO:0000256" key="1">
    <source>
        <dbReference type="ARBA" id="ARBA00004236"/>
    </source>
</evidence>
<evidence type="ECO:0000256" key="2">
    <source>
        <dbReference type="ARBA" id="ARBA00009477"/>
    </source>
</evidence>
<dbReference type="Pfam" id="PF25917">
    <property type="entry name" value="BSH_RND"/>
    <property type="match status" value="1"/>
</dbReference>
<dbReference type="SUPFAM" id="SSF111369">
    <property type="entry name" value="HlyD-like secretion proteins"/>
    <property type="match status" value="1"/>
</dbReference>
<dbReference type="PANTHER" id="PTHR30469:SF36">
    <property type="entry name" value="BLL3903 PROTEIN"/>
    <property type="match status" value="1"/>
</dbReference>
<name>A0A0B1R9W2_9GAMM</name>
<dbReference type="GO" id="GO:1990281">
    <property type="term" value="C:efflux pump complex"/>
    <property type="evidence" value="ECO:0007669"/>
    <property type="project" value="TreeGrafter"/>
</dbReference>
<dbReference type="NCBIfam" id="TIGR01730">
    <property type="entry name" value="RND_mfp"/>
    <property type="match status" value="1"/>
</dbReference>
<dbReference type="InterPro" id="IPR058625">
    <property type="entry name" value="MdtA-like_BSH"/>
</dbReference>
<feature type="domain" description="Multidrug resistance protein MdtA-like C-terminal permuted SH3" evidence="12">
    <location>
        <begin position="298"/>
        <end position="356"/>
    </location>
</feature>
<dbReference type="RefSeq" id="WP_039327710.1">
    <property type="nucleotide sequence ID" value="NZ_JTJJ01000008.1"/>
</dbReference>
<dbReference type="AlphaFoldDB" id="A0A0B1R9W2"/>
<evidence type="ECO:0000256" key="8">
    <source>
        <dbReference type="SAM" id="Phobius"/>
    </source>
</evidence>